<keyword evidence="2" id="KW-1185">Reference proteome</keyword>
<dbReference type="Proteomes" id="UP000663175">
    <property type="component" value="Segment"/>
</dbReference>
<organism evidence="1 2">
    <name type="scientific">Streptomyces phage Sycamore</name>
    <dbReference type="NCBI Taxonomy" id="2767589"/>
    <lineage>
        <taxon>Viruses</taxon>
        <taxon>Duplodnaviria</taxon>
        <taxon>Heunggongvirae</taxon>
        <taxon>Uroviricota</taxon>
        <taxon>Caudoviricetes</taxon>
        <taxon>Colingsworthviridae</taxon>
        <taxon>Sycamorevirus</taxon>
        <taxon>Sycamorevirus sycamore</taxon>
    </lineage>
</organism>
<protein>
    <submittedName>
        <fullName evidence="1">Uncharacterized protein</fullName>
    </submittedName>
</protein>
<accession>A0A873WVI6</accession>
<dbReference type="EMBL" id="MT701593">
    <property type="protein sequence ID" value="QPB09584.1"/>
    <property type="molecule type" value="Genomic_DNA"/>
</dbReference>
<reference evidence="1" key="1">
    <citation type="submission" date="2020-07" db="EMBL/GenBank/DDBJ databases">
        <title>Complete genome sequence of Streptomyces phage Sycamore.</title>
        <authorList>
            <person name="Zhang X.-H."/>
            <person name="Rivera M."/>
            <person name="Marquez A."/>
            <person name="Clark J.D."/>
            <person name="Hernandez I."/>
            <person name="Liu M."/>
            <person name="Burrowes B.H."/>
        </authorList>
    </citation>
    <scope>NUCLEOTIDE SEQUENCE</scope>
</reference>
<gene>
    <name evidence="1" type="ORF">CPT_Sycamore_044</name>
</gene>
<evidence type="ECO:0000313" key="2">
    <source>
        <dbReference type="Proteomes" id="UP000663175"/>
    </source>
</evidence>
<evidence type="ECO:0000313" key="1">
    <source>
        <dbReference type="EMBL" id="QPB09584.1"/>
    </source>
</evidence>
<proteinExistence type="predicted"/>
<sequence>MDFFDNISGAPCLNCETDAALPGDLFCHPECRDEYNGEGAYAE</sequence>
<name>A0A873WVI6_9CAUD</name>